<proteinExistence type="predicted"/>
<reference evidence="1" key="1">
    <citation type="submission" date="2018-02" db="EMBL/GenBank/DDBJ databases">
        <title>Rhizophora mucronata_Transcriptome.</title>
        <authorList>
            <person name="Meera S.P."/>
            <person name="Sreeshan A."/>
            <person name="Augustine A."/>
        </authorList>
    </citation>
    <scope>NUCLEOTIDE SEQUENCE</scope>
    <source>
        <tissue evidence="1">Leaf</tissue>
    </source>
</reference>
<name>A0A2P2NHG9_RHIMU</name>
<dbReference type="EMBL" id="GGEC01061461">
    <property type="protein sequence ID" value="MBX41945.1"/>
    <property type="molecule type" value="Transcribed_RNA"/>
</dbReference>
<protein>
    <submittedName>
        <fullName evidence="1">Uncharacterized protein</fullName>
    </submittedName>
</protein>
<dbReference type="AlphaFoldDB" id="A0A2P2NHG9"/>
<sequence length="51" mass="6133">MKTKQGVSDISLPIKNIKFEKLGHIFILHMQKQEVKRDKNKENRMCYILIF</sequence>
<organism evidence="1">
    <name type="scientific">Rhizophora mucronata</name>
    <name type="common">Asiatic mangrove</name>
    <dbReference type="NCBI Taxonomy" id="61149"/>
    <lineage>
        <taxon>Eukaryota</taxon>
        <taxon>Viridiplantae</taxon>
        <taxon>Streptophyta</taxon>
        <taxon>Embryophyta</taxon>
        <taxon>Tracheophyta</taxon>
        <taxon>Spermatophyta</taxon>
        <taxon>Magnoliopsida</taxon>
        <taxon>eudicotyledons</taxon>
        <taxon>Gunneridae</taxon>
        <taxon>Pentapetalae</taxon>
        <taxon>rosids</taxon>
        <taxon>fabids</taxon>
        <taxon>Malpighiales</taxon>
        <taxon>Rhizophoraceae</taxon>
        <taxon>Rhizophora</taxon>
    </lineage>
</organism>
<evidence type="ECO:0000313" key="1">
    <source>
        <dbReference type="EMBL" id="MBX41945.1"/>
    </source>
</evidence>
<accession>A0A2P2NHG9</accession>